<feature type="modified residue" description="4-aspartylphosphate" evidence="6">
    <location>
        <position position="63"/>
    </location>
</feature>
<organism evidence="9 10">
    <name type="scientific">Anaerocolumna chitinilytica</name>
    <dbReference type="NCBI Taxonomy" id="1727145"/>
    <lineage>
        <taxon>Bacteria</taxon>
        <taxon>Bacillati</taxon>
        <taxon>Bacillota</taxon>
        <taxon>Clostridia</taxon>
        <taxon>Lachnospirales</taxon>
        <taxon>Lachnospiraceae</taxon>
        <taxon>Anaerocolumna</taxon>
    </lineage>
</organism>
<evidence type="ECO:0000256" key="3">
    <source>
        <dbReference type="ARBA" id="ARBA00023125"/>
    </source>
</evidence>
<keyword evidence="2" id="KW-0805">Transcription regulation</keyword>
<sequence length="257" mass="29405">MGCFMEKEGLHLLIADDEENILTAMVNYIRKNTTVFTRIDSVSNGQEALDLIYRNRPDVMLLDVQMPVKTGIEVMEESRVAGICPETIILSGYDTFSYAQQAIRLGARDYLLKPCKAIEILTKLESFAVQKIKKNTALESEKNYQVKMAKKYIKEHLTEELSLALVAERVGLSMAYLSTLFTQNLGCGFVDYLNQERINRACAYMHDGKMKVYEIAFKVGFHDDKYFSRVFKKVTGMSPSVYRQNIGIYEEESMITF</sequence>
<dbReference type="CDD" id="cd17536">
    <property type="entry name" value="REC_YesN-like"/>
    <property type="match status" value="1"/>
</dbReference>
<gene>
    <name evidence="9" type="ORF">bsdcttw_29460</name>
</gene>
<dbReference type="InterPro" id="IPR018060">
    <property type="entry name" value="HTH_AraC"/>
</dbReference>
<evidence type="ECO:0000259" key="8">
    <source>
        <dbReference type="PROSITE" id="PS50110"/>
    </source>
</evidence>
<dbReference type="SUPFAM" id="SSF52172">
    <property type="entry name" value="CheY-like"/>
    <property type="match status" value="1"/>
</dbReference>
<evidence type="ECO:0000256" key="5">
    <source>
        <dbReference type="ARBA" id="ARBA00024867"/>
    </source>
</evidence>
<keyword evidence="6" id="KW-0597">Phosphoprotein</keyword>
<dbReference type="SUPFAM" id="SSF46689">
    <property type="entry name" value="Homeodomain-like"/>
    <property type="match status" value="2"/>
</dbReference>
<name>A0A7I8DS14_9FIRM</name>
<dbReference type="PANTHER" id="PTHR43280">
    <property type="entry name" value="ARAC-FAMILY TRANSCRIPTIONAL REGULATOR"/>
    <property type="match status" value="1"/>
</dbReference>
<dbReference type="PANTHER" id="PTHR43280:SF2">
    <property type="entry name" value="HTH-TYPE TRANSCRIPTIONAL REGULATOR EXSA"/>
    <property type="match status" value="1"/>
</dbReference>
<dbReference type="PROSITE" id="PS50110">
    <property type="entry name" value="RESPONSE_REGULATORY"/>
    <property type="match status" value="1"/>
</dbReference>
<keyword evidence="4" id="KW-0804">Transcription</keyword>
<feature type="domain" description="HTH araC/xylS-type" evidence="7">
    <location>
        <begin position="147"/>
        <end position="245"/>
    </location>
</feature>
<evidence type="ECO:0000259" key="7">
    <source>
        <dbReference type="PROSITE" id="PS01124"/>
    </source>
</evidence>
<evidence type="ECO:0000313" key="9">
    <source>
        <dbReference type="EMBL" id="BCJ99905.1"/>
    </source>
</evidence>
<evidence type="ECO:0000256" key="6">
    <source>
        <dbReference type="PROSITE-ProRule" id="PRU00169"/>
    </source>
</evidence>
<dbReference type="GO" id="GO:0003700">
    <property type="term" value="F:DNA-binding transcription factor activity"/>
    <property type="evidence" value="ECO:0007669"/>
    <property type="project" value="InterPro"/>
</dbReference>
<comment type="function">
    <text evidence="5">May play the central regulatory role in sporulation. It may be an element of the effector pathway responsible for the activation of sporulation genes in response to nutritional stress. Spo0A may act in concert with spo0H (a sigma factor) to control the expression of some genes that are critical to the sporulation process.</text>
</comment>
<dbReference type="Gene3D" id="1.10.10.60">
    <property type="entry name" value="Homeodomain-like"/>
    <property type="match status" value="2"/>
</dbReference>
<evidence type="ECO:0000256" key="1">
    <source>
        <dbReference type="ARBA" id="ARBA00018672"/>
    </source>
</evidence>
<dbReference type="AlphaFoldDB" id="A0A7I8DS14"/>
<dbReference type="Pfam" id="PF00072">
    <property type="entry name" value="Response_reg"/>
    <property type="match status" value="1"/>
</dbReference>
<dbReference type="PROSITE" id="PS00041">
    <property type="entry name" value="HTH_ARAC_FAMILY_1"/>
    <property type="match status" value="1"/>
</dbReference>
<dbReference type="InterPro" id="IPR011006">
    <property type="entry name" value="CheY-like_superfamily"/>
</dbReference>
<dbReference type="EMBL" id="AP023368">
    <property type="protein sequence ID" value="BCJ99905.1"/>
    <property type="molecule type" value="Genomic_DNA"/>
</dbReference>
<dbReference type="SMART" id="SM00342">
    <property type="entry name" value="HTH_ARAC"/>
    <property type="match status" value="1"/>
</dbReference>
<dbReference type="Gene3D" id="3.40.50.2300">
    <property type="match status" value="1"/>
</dbReference>
<dbReference type="SMART" id="SM00448">
    <property type="entry name" value="REC"/>
    <property type="match status" value="1"/>
</dbReference>
<feature type="domain" description="Response regulatory" evidence="8">
    <location>
        <begin position="11"/>
        <end position="128"/>
    </location>
</feature>
<dbReference type="PRINTS" id="PR00032">
    <property type="entry name" value="HTHARAC"/>
</dbReference>
<dbReference type="InterPro" id="IPR009057">
    <property type="entry name" value="Homeodomain-like_sf"/>
</dbReference>
<proteinExistence type="predicted"/>
<reference evidence="9 10" key="1">
    <citation type="submission" date="2020-08" db="EMBL/GenBank/DDBJ databases">
        <title>Draft genome sequencing of an Anaerocolumna strain isolated from anoxic soil subjected to BSD treatment.</title>
        <authorList>
            <person name="Uek A."/>
            <person name="Tonouchi A."/>
        </authorList>
    </citation>
    <scope>NUCLEOTIDE SEQUENCE [LARGE SCALE GENOMIC DNA]</scope>
    <source>
        <strain evidence="9 10">CTTW</strain>
    </source>
</reference>
<dbReference type="GO" id="GO:0000160">
    <property type="term" value="P:phosphorelay signal transduction system"/>
    <property type="evidence" value="ECO:0007669"/>
    <property type="project" value="InterPro"/>
</dbReference>
<keyword evidence="3" id="KW-0238">DNA-binding</keyword>
<dbReference type="InterPro" id="IPR020449">
    <property type="entry name" value="Tscrpt_reg_AraC-type_HTH"/>
</dbReference>
<dbReference type="InterPro" id="IPR018062">
    <property type="entry name" value="HTH_AraC-typ_CS"/>
</dbReference>
<dbReference type="InterPro" id="IPR001789">
    <property type="entry name" value="Sig_transdc_resp-reg_receiver"/>
</dbReference>
<protein>
    <recommendedName>
        <fullName evidence="1">Stage 0 sporulation protein A homolog</fullName>
    </recommendedName>
</protein>
<evidence type="ECO:0000256" key="2">
    <source>
        <dbReference type="ARBA" id="ARBA00023015"/>
    </source>
</evidence>
<dbReference type="KEGG" id="acht:bsdcttw_29460"/>
<dbReference type="GO" id="GO:0043565">
    <property type="term" value="F:sequence-specific DNA binding"/>
    <property type="evidence" value="ECO:0007669"/>
    <property type="project" value="InterPro"/>
</dbReference>
<accession>A0A7I8DS14</accession>
<evidence type="ECO:0000256" key="4">
    <source>
        <dbReference type="ARBA" id="ARBA00023163"/>
    </source>
</evidence>
<keyword evidence="10" id="KW-1185">Reference proteome</keyword>
<dbReference type="PROSITE" id="PS01124">
    <property type="entry name" value="HTH_ARAC_FAMILY_2"/>
    <property type="match status" value="1"/>
</dbReference>
<reference evidence="9 10" key="2">
    <citation type="submission" date="2020-08" db="EMBL/GenBank/DDBJ databases">
        <authorList>
            <person name="Ueki A."/>
            <person name="Tonouchi A."/>
        </authorList>
    </citation>
    <scope>NUCLEOTIDE SEQUENCE [LARGE SCALE GENOMIC DNA]</scope>
    <source>
        <strain evidence="9 10">CTTW</strain>
    </source>
</reference>
<evidence type="ECO:0000313" key="10">
    <source>
        <dbReference type="Proteomes" id="UP000515703"/>
    </source>
</evidence>
<dbReference type="Proteomes" id="UP000515703">
    <property type="component" value="Chromosome"/>
</dbReference>
<dbReference type="Pfam" id="PF12833">
    <property type="entry name" value="HTH_18"/>
    <property type="match status" value="1"/>
</dbReference>